<dbReference type="PROSITE" id="PS51154">
    <property type="entry name" value="MACRO"/>
    <property type="match status" value="3"/>
</dbReference>
<dbReference type="Proteomes" id="UP001497497">
    <property type="component" value="Unassembled WGS sequence"/>
</dbReference>
<name>A0AAV2H303_LYMST</name>
<sequence>MGEEVKQLQIKDLPPDITEDQLRTILSNKKRRGGGPVERINLDREERSAVVTFCDSEAVDIIFDRGDHLTIEGHKVAIYRLKGGKSTSTSKKKSHLNKPKSSQTEANKTSGKSKSLPKTVRRQSLTDSSEAENSESESSESEISESESSETEEKTSKNRKSHSLKKESNKQKDVESSSDLEDAALRRPNTSSKINLKEGNTNTQTESEISAKKTESSQSESGDDSNECGDDTDDNESDKELSPAERAERTIKFNIIDVTKSKDFYSLYLEDESISEGQFIESSIMIDGMRKHLFVTFKEAKDARALRRVKHDEKSNIAAVTLASEKDFNWHKNLIAVHGYSFESSTDKSKLKLRLSKRLKPDVVEILQYDEPRSLIVKLSKEQCERANLAKMIWKCSFEFSGVHLIAAPVEISNHILITGLSSKTDDGTIERYLTSKRSGGSPGLLIPPIERISPQKAVANFINLEAIKIILSKSRHELEGKKLKIDYFHYCLTTEAYEKHFESTKKPTKLCQKTRSEVTSKFSMKFGDEDSVENTIQNNKESTQQMLNKMKKSSRDKESKVNKQKEIDATSEEEGKKNKYKKKKTQIKEPLFSSEEEGGEKRHKKKKSQIKEQESSSEEEAEEKKLKKKKSQIKEQESSSEEEGGEKKLKKKRSKIKDQQATCKDEGEKKMDKKKNRIKDQQETSEEEEGKKKLKKKKIKIKEKHSTSEKEDEEGEKTLKKKKSQIKEQDPTTEEEEKGAKRIKKKKSHSLEKHTTPEEDVKNELKQNKNKSQTEKKGKVKNKQDYAAAKADQEINKKSDDSNKIDNDKNSSIIQESLPLKEHEKEILNTLNFFKDINVETSFNGENMIIRGSEENIKDAKNSLIEKIKHLEKTLLNEKHLHPVAIDLLKNLGVRNCINKKLSKKQHAAFLESKGDNVILHCFPANISSSSTEYIALVKKQIEVKEKPIGKAFPIFQSPKGSELITKLCGNKDSKACAVVRLEPRNNNILIVALRKCMYEIIDAVEKFMEENQIHTEHFMISTEEQEFIQRFLLEEYNKFHNDMSTQGISVDICKEKIVLQGSEDGTTYGVNALSCLRDKVAAQGFKLNYFGIRDFLADFEGQKLASEFEQLNSCLIREVEFEKVDLRNKPHDTESVSSTSINFSSSCKLGNCDIIFTCGDILDITVDGIINPFHANPLTDGTLGKAISTRGGNKIQDDWKKCPTSTVKITSAGNLKNIRKIIHCNSATTTFSGNFDDAKEMLQLCLGEAKKHGIQSLAIPFMVIIDLLKIGKVGVLTAMLKAVKIFLDDEGSSCQVSKIFFCDTKGDNVEDIRERCEAVWNLKIDKPRAVQDFGNKHGKSFTDTRKQKNEMPKFGPIKVDVKKDQLTKSETNAIVITVTENLDLRKGQIGKDVLRYGGASIQDELRNNNWSEIQPGDFVETNAGNLNCKLIMHARLSKYKGERSELVSLVLKILKRANELNLNSISFPALGTGGYKYSAHESALGIKEGIFLFSNDHKDISLRKIDIIIFYKDTETEQIFKSVFSGENDDKEGSEDRTSMGFAADAVPGTSESEGENNKISFGCVTLTVKCGDITKESCDVIANGIKASMDLSASGAVCKSILKRNGQSFQAECNSKSQEISQEGVTATSAGKLPCNIIIHINMDDFSSDLDKGLFKVLELAEKNKATSIAIPALGTAKRGANINKIKKMMFGAIEKFGSTNRTLLDIRLVVFKKEMISDFIGKSTQDLSVKQVKSTSKDDPLNLTIFHQKTENGKVLIQKFTDGCKNFFISEFREMSNLKNLTDDQIKDLQEDGLKKMIRLKVEPAKGRVHLEGLKNNANHIITHLYELQLHATKQNLGRNTGSLWEYKTDDKWERFEPIIQADLEMSHTKDPVCQFKDSKGQAYLVDFGKNLQYLLDSKGNATNKSTEIRRRDLSKEEPVPDTWDSMKKDEDPKLIDLPTTSREYQDVMSKLVHLPIKVKQIQRVQNKSLYQQYAVKKREIESRNPAGFENEKLLYHGTKVTRVDAINQSGFSRNYKSVAYYGDGVYFAVDPNTSVAYAEQDPITKERKMYQVRVLVGESVVTKQGDTALPYKPGKNYPYDSGTDGKGVLYVIFHDAQAYPEYLITFM</sequence>
<evidence type="ECO:0000256" key="6">
    <source>
        <dbReference type="PROSITE-ProRule" id="PRU00176"/>
    </source>
</evidence>
<keyword evidence="4 7" id="KW-0520">NAD</keyword>
<feature type="compositionally biased region" description="Basic and acidic residues" evidence="8">
    <location>
        <begin position="750"/>
        <end position="778"/>
    </location>
</feature>
<dbReference type="InterPro" id="IPR002589">
    <property type="entry name" value="Macro_dom"/>
</dbReference>
<evidence type="ECO:0000256" key="1">
    <source>
        <dbReference type="ARBA" id="ARBA00004123"/>
    </source>
</evidence>
<feature type="domain" description="PARP catalytic" evidence="11">
    <location>
        <begin position="1922"/>
        <end position="2112"/>
    </location>
</feature>
<dbReference type="SUPFAM" id="SSF56399">
    <property type="entry name" value="ADP-ribosylation"/>
    <property type="match status" value="1"/>
</dbReference>
<dbReference type="InterPro" id="IPR000504">
    <property type="entry name" value="RRM_dom"/>
</dbReference>
<evidence type="ECO:0000256" key="5">
    <source>
        <dbReference type="ARBA" id="ARBA00023242"/>
    </source>
</evidence>
<dbReference type="InterPro" id="IPR004170">
    <property type="entry name" value="WWE_dom"/>
</dbReference>
<keyword evidence="2 7" id="KW-0328">Glycosyltransferase</keyword>
<gene>
    <name evidence="13" type="ORF">GSLYS_00001344001</name>
</gene>
<dbReference type="GO" id="GO:0010629">
    <property type="term" value="P:negative regulation of gene expression"/>
    <property type="evidence" value="ECO:0007669"/>
    <property type="project" value="TreeGrafter"/>
</dbReference>
<dbReference type="GO" id="GO:0005737">
    <property type="term" value="C:cytoplasm"/>
    <property type="evidence" value="ECO:0007669"/>
    <property type="project" value="TreeGrafter"/>
</dbReference>
<dbReference type="SUPFAM" id="SSF52949">
    <property type="entry name" value="Macro domain-like"/>
    <property type="match status" value="3"/>
</dbReference>
<feature type="compositionally biased region" description="Basic and acidic residues" evidence="8">
    <location>
        <begin position="554"/>
        <end position="578"/>
    </location>
</feature>
<dbReference type="Gene3D" id="3.30.70.330">
    <property type="match status" value="2"/>
</dbReference>
<accession>A0AAV2H303</accession>
<dbReference type="PROSITE" id="PS50918">
    <property type="entry name" value="WWE"/>
    <property type="match status" value="1"/>
</dbReference>
<dbReference type="EC" id="2.4.2.-" evidence="7"/>
<feature type="region of interest" description="Disordered" evidence="8">
    <location>
        <begin position="1914"/>
        <end position="1935"/>
    </location>
</feature>
<dbReference type="SMART" id="SM00506">
    <property type="entry name" value="A1pp"/>
    <property type="match status" value="3"/>
</dbReference>
<feature type="region of interest" description="Disordered" evidence="8">
    <location>
        <begin position="84"/>
        <end position="245"/>
    </location>
</feature>
<evidence type="ECO:0000256" key="7">
    <source>
        <dbReference type="RuleBase" id="RU362114"/>
    </source>
</evidence>
<dbReference type="InterPro" id="IPR035979">
    <property type="entry name" value="RBD_domain_sf"/>
</dbReference>
<feature type="compositionally biased region" description="Polar residues" evidence="8">
    <location>
        <begin position="99"/>
        <end position="113"/>
    </location>
</feature>
<evidence type="ECO:0000259" key="10">
    <source>
        <dbReference type="PROSITE" id="PS50918"/>
    </source>
</evidence>
<feature type="domain" description="Macro" evidence="12">
    <location>
        <begin position="1348"/>
        <end position="1530"/>
    </location>
</feature>
<dbReference type="Gene3D" id="3.30.720.50">
    <property type="match status" value="1"/>
</dbReference>
<keyword evidence="14" id="KW-1185">Reference proteome</keyword>
<dbReference type="PANTHER" id="PTHR14453">
    <property type="entry name" value="PARP/ZINC FINGER CCCH TYPE DOMAIN CONTAINING PROTEIN"/>
    <property type="match status" value="1"/>
</dbReference>
<dbReference type="Pfam" id="PF02825">
    <property type="entry name" value="WWE"/>
    <property type="match status" value="1"/>
</dbReference>
<dbReference type="Gene3D" id="3.90.228.10">
    <property type="match status" value="1"/>
</dbReference>
<dbReference type="SMART" id="SM00360">
    <property type="entry name" value="RRM"/>
    <property type="match status" value="1"/>
</dbReference>
<dbReference type="SUPFAM" id="SSF54928">
    <property type="entry name" value="RNA-binding domain, RBD"/>
    <property type="match status" value="1"/>
</dbReference>
<dbReference type="GO" id="GO:0003714">
    <property type="term" value="F:transcription corepressor activity"/>
    <property type="evidence" value="ECO:0007669"/>
    <property type="project" value="TreeGrafter"/>
</dbReference>
<dbReference type="InterPro" id="IPR052056">
    <property type="entry name" value="Mono-ARTD/PARP"/>
</dbReference>
<protein>
    <recommendedName>
        <fullName evidence="7">Poly [ADP-ribose] polymerase</fullName>
        <shortName evidence="7">PARP</shortName>
        <ecNumber evidence="7">2.4.2.-</ecNumber>
    </recommendedName>
</protein>
<dbReference type="GO" id="GO:0005634">
    <property type="term" value="C:nucleus"/>
    <property type="evidence" value="ECO:0007669"/>
    <property type="project" value="UniProtKB-SubCell"/>
</dbReference>
<feature type="domain" description="WWE" evidence="10">
    <location>
        <begin position="1833"/>
        <end position="1915"/>
    </location>
</feature>
<dbReference type="InterPro" id="IPR043472">
    <property type="entry name" value="Macro_dom-like"/>
</dbReference>
<dbReference type="GO" id="GO:0003950">
    <property type="term" value="F:NAD+ poly-ADP-ribosyltransferase activity"/>
    <property type="evidence" value="ECO:0007669"/>
    <property type="project" value="UniProtKB-UniRule"/>
</dbReference>
<dbReference type="Pfam" id="PF00644">
    <property type="entry name" value="PARP"/>
    <property type="match status" value="1"/>
</dbReference>
<feature type="compositionally biased region" description="Basic and acidic residues" evidence="8">
    <location>
        <begin position="164"/>
        <end position="175"/>
    </location>
</feature>
<dbReference type="Pfam" id="PF01661">
    <property type="entry name" value="Macro"/>
    <property type="match status" value="3"/>
</dbReference>
<keyword evidence="6" id="KW-0694">RNA-binding</keyword>
<feature type="domain" description="Macro" evidence="12">
    <location>
        <begin position="1556"/>
        <end position="1731"/>
    </location>
</feature>
<reference evidence="13 14" key="1">
    <citation type="submission" date="2024-04" db="EMBL/GenBank/DDBJ databases">
        <authorList>
            <consortium name="Genoscope - CEA"/>
            <person name="William W."/>
        </authorList>
    </citation>
    <scope>NUCLEOTIDE SEQUENCE [LARGE SCALE GENOMIC DNA]</scope>
</reference>
<evidence type="ECO:0000256" key="8">
    <source>
        <dbReference type="SAM" id="MobiDB-lite"/>
    </source>
</evidence>
<dbReference type="InterPro" id="IPR012317">
    <property type="entry name" value="Poly(ADP-ribose)pol_cat_dom"/>
</dbReference>
<evidence type="ECO:0000256" key="3">
    <source>
        <dbReference type="ARBA" id="ARBA00022679"/>
    </source>
</evidence>
<comment type="caution">
    <text evidence="13">The sequence shown here is derived from an EMBL/GenBank/DDBJ whole genome shotgun (WGS) entry which is preliminary data.</text>
</comment>
<feature type="compositionally biased region" description="Basic and acidic residues" evidence="8">
    <location>
        <begin position="792"/>
        <end position="810"/>
    </location>
</feature>
<feature type="compositionally biased region" description="Polar residues" evidence="8">
    <location>
        <begin position="188"/>
        <end position="208"/>
    </location>
</feature>
<dbReference type="SUPFAM" id="SSF117839">
    <property type="entry name" value="WWE domain"/>
    <property type="match status" value="1"/>
</dbReference>
<feature type="region of interest" description="Disordered" evidence="8">
    <location>
        <begin position="1527"/>
        <end position="1556"/>
    </location>
</feature>
<keyword evidence="5" id="KW-0539">Nucleus</keyword>
<dbReference type="GO" id="GO:0003723">
    <property type="term" value="F:RNA binding"/>
    <property type="evidence" value="ECO:0007669"/>
    <property type="project" value="UniProtKB-UniRule"/>
</dbReference>
<dbReference type="Pfam" id="PF23085">
    <property type="entry name" value="RRM_PARP14_3"/>
    <property type="match status" value="1"/>
</dbReference>
<keyword evidence="3 7" id="KW-0808">Transferase</keyword>
<evidence type="ECO:0000256" key="4">
    <source>
        <dbReference type="ARBA" id="ARBA00023027"/>
    </source>
</evidence>
<feature type="region of interest" description="Disordered" evidence="8">
    <location>
        <begin position="540"/>
        <end position="811"/>
    </location>
</feature>
<evidence type="ECO:0000313" key="14">
    <source>
        <dbReference type="Proteomes" id="UP001497497"/>
    </source>
</evidence>
<evidence type="ECO:0000259" key="12">
    <source>
        <dbReference type="PROSITE" id="PS51154"/>
    </source>
</evidence>
<proteinExistence type="predicted"/>
<evidence type="ECO:0000259" key="11">
    <source>
        <dbReference type="PROSITE" id="PS51059"/>
    </source>
</evidence>
<dbReference type="InterPro" id="IPR037197">
    <property type="entry name" value="WWE_dom_sf"/>
</dbReference>
<evidence type="ECO:0000259" key="9">
    <source>
        <dbReference type="PROSITE" id="PS50102"/>
    </source>
</evidence>
<evidence type="ECO:0000256" key="2">
    <source>
        <dbReference type="ARBA" id="ARBA00022676"/>
    </source>
</evidence>
<dbReference type="InterPro" id="IPR012677">
    <property type="entry name" value="Nucleotide-bd_a/b_plait_sf"/>
</dbReference>
<feature type="domain" description="Macro" evidence="12">
    <location>
        <begin position="1143"/>
        <end position="1322"/>
    </location>
</feature>
<dbReference type="PROSITE" id="PS50102">
    <property type="entry name" value="RRM"/>
    <property type="match status" value="1"/>
</dbReference>
<dbReference type="PROSITE" id="PS51059">
    <property type="entry name" value="PARP_CATALYTIC"/>
    <property type="match status" value="1"/>
</dbReference>
<organism evidence="13 14">
    <name type="scientific">Lymnaea stagnalis</name>
    <name type="common">Great pond snail</name>
    <name type="synonym">Helix stagnalis</name>
    <dbReference type="NCBI Taxonomy" id="6523"/>
    <lineage>
        <taxon>Eukaryota</taxon>
        <taxon>Metazoa</taxon>
        <taxon>Spiralia</taxon>
        <taxon>Lophotrochozoa</taxon>
        <taxon>Mollusca</taxon>
        <taxon>Gastropoda</taxon>
        <taxon>Heterobranchia</taxon>
        <taxon>Euthyneura</taxon>
        <taxon>Panpulmonata</taxon>
        <taxon>Hygrophila</taxon>
        <taxon>Lymnaeoidea</taxon>
        <taxon>Lymnaeidae</taxon>
        <taxon>Lymnaea</taxon>
    </lineage>
</organism>
<dbReference type="PANTHER" id="PTHR14453:SF67">
    <property type="entry name" value="POLY [ADP-RIBOSE] POLYMERASE"/>
    <property type="match status" value="1"/>
</dbReference>
<feature type="domain" description="RRM" evidence="9">
    <location>
        <begin position="6"/>
        <end position="94"/>
    </location>
</feature>
<feature type="compositionally biased region" description="Acidic residues" evidence="8">
    <location>
        <begin position="221"/>
        <end position="237"/>
    </location>
</feature>
<dbReference type="EMBL" id="CAXITT010000013">
    <property type="protein sequence ID" value="CAL1527167.1"/>
    <property type="molecule type" value="Genomic_DNA"/>
</dbReference>
<comment type="subcellular location">
    <subcellularLocation>
        <location evidence="1">Nucleus</location>
    </subcellularLocation>
</comment>
<dbReference type="Gene3D" id="3.40.220.10">
    <property type="entry name" value="Leucine Aminopeptidase, subunit E, domain 1"/>
    <property type="match status" value="3"/>
</dbReference>
<feature type="compositionally biased region" description="Basic residues" evidence="8">
    <location>
        <begin position="693"/>
        <end position="704"/>
    </location>
</feature>
<feature type="compositionally biased region" description="Acidic residues" evidence="8">
    <location>
        <begin position="129"/>
        <end position="150"/>
    </location>
</feature>
<evidence type="ECO:0000313" key="13">
    <source>
        <dbReference type="EMBL" id="CAL1527167.1"/>
    </source>
</evidence>